<organism evidence="1 2">
    <name type="scientific">Elysia marginata</name>
    <dbReference type="NCBI Taxonomy" id="1093978"/>
    <lineage>
        <taxon>Eukaryota</taxon>
        <taxon>Metazoa</taxon>
        <taxon>Spiralia</taxon>
        <taxon>Lophotrochozoa</taxon>
        <taxon>Mollusca</taxon>
        <taxon>Gastropoda</taxon>
        <taxon>Heterobranchia</taxon>
        <taxon>Euthyneura</taxon>
        <taxon>Panpulmonata</taxon>
        <taxon>Sacoglossa</taxon>
        <taxon>Placobranchoidea</taxon>
        <taxon>Plakobranchidae</taxon>
        <taxon>Elysia</taxon>
    </lineage>
</organism>
<dbReference type="EMBL" id="BMAT01012991">
    <property type="protein sequence ID" value="GFS03340.1"/>
    <property type="molecule type" value="Genomic_DNA"/>
</dbReference>
<evidence type="ECO:0000313" key="1">
    <source>
        <dbReference type="EMBL" id="GFS03340.1"/>
    </source>
</evidence>
<sequence>MHSNPQTTIRGFLENTQPYQTTCALLQTHAYTSYDLDLTPQVISYDNNQSESCQVDVTVSNTATHTATINPRAILCEVQPVTITQLEDITETEQTGILDHLDIK</sequence>
<comment type="caution">
    <text evidence="1">The sequence shown here is derived from an EMBL/GenBank/DDBJ whole genome shotgun (WGS) entry which is preliminary data.</text>
</comment>
<evidence type="ECO:0000313" key="2">
    <source>
        <dbReference type="Proteomes" id="UP000762676"/>
    </source>
</evidence>
<reference evidence="1 2" key="1">
    <citation type="journal article" date="2021" name="Elife">
        <title>Chloroplast acquisition without the gene transfer in kleptoplastic sea slugs, Plakobranchus ocellatus.</title>
        <authorList>
            <person name="Maeda T."/>
            <person name="Takahashi S."/>
            <person name="Yoshida T."/>
            <person name="Shimamura S."/>
            <person name="Takaki Y."/>
            <person name="Nagai Y."/>
            <person name="Toyoda A."/>
            <person name="Suzuki Y."/>
            <person name="Arimoto A."/>
            <person name="Ishii H."/>
            <person name="Satoh N."/>
            <person name="Nishiyama T."/>
            <person name="Hasebe M."/>
            <person name="Maruyama T."/>
            <person name="Minagawa J."/>
            <person name="Obokata J."/>
            <person name="Shigenobu S."/>
        </authorList>
    </citation>
    <scope>NUCLEOTIDE SEQUENCE [LARGE SCALE GENOMIC DNA]</scope>
</reference>
<proteinExistence type="predicted"/>
<accession>A0AAV4I0C3</accession>
<gene>
    <name evidence="1" type="ORF">ElyMa_006468100</name>
</gene>
<keyword evidence="2" id="KW-1185">Reference proteome</keyword>
<name>A0AAV4I0C3_9GAST</name>
<dbReference type="AlphaFoldDB" id="A0AAV4I0C3"/>
<protein>
    <submittedName>
        <fullName evidence="1">Uncharacterized protein</fullName>
    </submittedName>
</protein>
<dbReference type="Proteomes" id="UP000762676">
    <property type="component" value="Unassembled WGS sequence"/>
</dbReference>